<feature type="compositionally biased region" description="Basic and acidic residues" evidence="1">
    <location>
        <begin position="367"/>
        <end position="383"/>
    </location>
</feature>
<accession>A0AA36N5N1</accession>
<protein>
    <submittedName>
        <fullName evidence="2">Uncharacterized protein</fullName>
    </submittedName>
</protein>
<evidence type="ECO:0000313" key="2">
    <source>
        <dbReference type="EMBL" id="CAJ1399665.1"/>
    </source>
</evidence>
<dbReference type="EMBL" id="CAUJNA010003343">
    <property type="protein sequence ID" value="CAJ1399665.1"/>
    <property type="molecule type" value="Genomic_DNA"/>
</dbReference>
<feature type="region of interest" description="Disordered" evidence="1">
    <location>
        <begin position="220"/>
        <end position="310"/>
    </location>
</feature>
<feature type="compositionally biased region" description="Basic and acidic residues" evidence="1">
    <location>
        <begin position="247"/>
        <end position="260"/>
    </location>
</feature>
<dbReference type="InterPro" id="IPR027417">
    <property type="entry name" value="P-loop_NTPase"/>
</dbReference>
<comment type="caution">
    <text evidence="2">The sequence shown here is derived from an EMBL/GenBank/DDBJ whole genome shotgun (WGS) entry which is preliminary data.</text>
</comment>
<proteinExistence type="predicted"/>
<feature type="region of interest" description="Disordered" evidence="1">
    <location>
        <begin position="462"/>
        <end position="524"/>
    </location>
</feature>
<evidence type="ECO:0000313" key="3">
    <source>
        <dbReference type="Proteomes" id="UP001178507"/>
    </source>
</evidence>
<evidence type="ECO:0000256" key="1">
    <source>
        <dbReference type="SAM" id="MobiDB-lite"/>
    </source>
</evidence>
<feature type="compositionally biased region" description="Basic and acidic residues" evidence="1">
    <location>
        <begin position="505"/>
        <end position="524"/>
    </location>
</feature>
<gene>
    <name evidence="2" type="ORF">EVOR1521_LOCUS23161</name>
</gene>
<feature type="compositionally biased region" description="Low complexity" evidence="1">
    <location>
        <begin position="262"/>
        <end position="274"/>
    </location>
</feature>
<reference evidence="2" key="1">
    <citation type="submission" date="2023-08" db="EMBL/GenBank/DDBJ databases">
        <authorList>
            <person name="Chen Y."/>
            <person name="Shah S."/>
            <person name="Dougan E. K."/>
            <person name="Thang M."/>
            <person name="Chan C."/>
        </authorList>
    </citation>
    <scope>NUCLEOTIDE SEQUENCE</scope>
</reference>
<dbReference type="AlphaFoldDB" id="A0AA36N5N1"/>
<dbReference type="SUPFAM" id="SSF52540">
    <property type="entry name" value="P-loop containing nucleoside triphosphate hydrolases"/>
    <property type="match status" value="1"/>
</dbReference>
<dbReference type="Proteomes" id="UP001178507">
    <property type="component" value="Unassembled WGS sequence"/>
</dbReference>
<dbReference type="Gene3D" id="3.40.50.300">
    <property type="entry name" value="P-loop containing nucleotide triphosphate hydrolases"/>
    <property type="match status" value="1"/>
</dbReference>
<feature type="region of interest" description="Disordered" evidence="1">
    <location>
        <begin position="360"/>
        <end position="410"/>
    </location>
</feature>
<feature type="compositionally biased region" description="Basic and acidic residues" evidence="1">
    <location>
        <begin position="462"/>
        <end position="485"/>
    </location>
</feature>
<feature type="compositionally biased region" description="Basic residues" evidence="1">
    <location>
        <begin position="486"/>
        <end position="504"/>
    </location>
</feature>
<organism evidence="2 3">
    <name type="scientific">Effrenium voratum</name>
    <dbReference type="NCBI Taxonomy" id="2562239"/>
    <lineage>
        <taxon>Eukaryota</taxon>
        <taxon>Sar</taxon>
        <taxon>Alveolata</taxon>
        <taxon>Dinophyceae</taxon>
        <taxon>Suessiales</taxon>
        <taxon>Symbiodiniaceae</taxon>
        <taxon>Effrenium</taxon>
    </lineage>
</organism>
<feature type="region of interest" description="Disordered" evidence="1">
    <location>
        <begin position="96"/>
        <end position="159"/>
    </location>
</feature>
<sequence length="524" mass="59962">MISYLERHDVAWQVVVTKCDKVVGKQLAKRLTIMKEDLSQFRKMAADPLPVSALKRHGMEALRDVLSDMKVAKEFVKDGIRRRVYDMLEQKRLRNAERRKRRKERKAEEAANPKPVDEAHEKEEEDEGIESKDLHEILGTWGPSPKVPAQEAPTEVRKVHVPDDRNTQRVDAFMASLFPDFSEMRAGASASASRSSGAEFSQYNLAGASAGQFEVHLEEEGRLLSVPADEGEAIEEDSESESDEEMDSVKPEVRHFEIKSDQGQGRQGLRPGQPVKTTKPSKIELFPGQDSRVSLRRVRPQKDQLYSEDDVLSPADYAAGFRRWAPSAPSPEQPGLFMAEARRRYEREWATELEDVDYARGGAPDALKPKKEKVREDAQEKRVRMPFITHKGDKPILPGHGKWRVLGRPPSKILKAKRTMDAAKALNVKSRYKRKRNLGSGLEWDEAKEKWANWYQKNRKSNWDRVQEASSPKKEDVEAAFESHQERRRKRMAQTRQGMRHSGGRAREVNKPRDEAAMPDWAEK</sequence>
<feature type="compositionally biased region" description="Acidic residues" evidence="1">
    <location>
        <begin position="229"/>
        <end position="246"/>
    </location>
</feature>
<keyword evidence="3" id="KW-1185">Reference proteome</keyword>
<name>A0AA36N5N1_9DINO</name>
<feature type="compositionally biased region" description="Basic and acidic residues" evidence="1">
    <location>
        <begin position="105"/>
        <end position="122"/>
    </location>
</feature>